<gene>
    <name evidence="1" type="ORF">ISF9_001</name>
</gene>
<protein>
    <submittedName>
        <fullName evidence="1">Uncharacterized protein</fullName>
    </submittedName>
</protein>
<organism evidence="1 2">
    <name type="scientific">Microbacterium phage vB_MoxS-ISF9</name>
    <dbReference type="NCBI Taxonomy" id="1458670"/>
    <lineage>
        <taxon>Viruses</taxon>
        <taxon>Duplodnaviria</taxon>
        <taxon>Heunggongvirae</taxon>
        <taxon>Uroviricota</taxon>
        <taxon>Caudoviricetes</taxon>
        <taxon>Farahnazvirus</taxon>
        <taxon>Farahnazvirus ISF9</taxon>
    </lineage>
</organism>
<keyword evidence="2" id="KW-1185">Reference proteome</keyword>
<dbReference type="GeneID" id="18938432"/>
<name>W8PF41_9CAUD</name>
<accession>W8PF41</accession>
<evidence type="ECO:0000313" key="2">
    <source>
        <dbReference type="Proteomes" id="UP000019700"/>
    </source>
</evidence>
<dbReference type="KEGG" id="vg:18938432"/>
<reference evidence="1 2" key="1">
    <citation type="journal article" date="2014" name="Arch. Virol.">
        <title>Complete genome sequence of a novel phage, vB_MoxS-ISF9, infecting methylotrophic Microbacterium: first report of a virulent Microbacterium phage.</title>
        <authorList>
            <person name="Zamani I."/>
            <person name="Bouzari M."/>
            <person name="Emtiazi G."/>
            <person name="Ghasemi S.M."/>
            <person name="Chang H.I."/>
        </authorList>
    </citation>
    <scope>NUCLEOTIDE SEQUENCE [LARGE SCALE GENOMIC DNA]</scope>
</reference>
<proteinExistence type="predicted"/>
<dbReference type="RefSeq" id="YP_009021446.1">
    <property type="nucleotide sequence ID" value="NC_023859.1"/>
</dbReference>
<evidence type="ECO:0000313" key="1">
    <source>
        <dbReference type="EMBL" id="AHL18471.1"/>
    </source>
</evidence>
<sequence>MSPRDGGFVPFYYVLESGMSGRRITAWPGEVRRWVPGER</sequence>
<dbReference type="Proteomes" id="UP000019700">
    <property type="component" value="Genome"/>
</dbReference>
<dbReference type="EMBL" id="KJ173786">
    <property type="protein sequence ID" value="AHL18471.1"/>
    <property type="molecule type" value="Genomic_DNA"/>
</dbReference>